<gene>
    <name evidence="2 3 4 5" type="primary">LOC117555849</name>
</gene>
<evidence type="ECO:0000313" key="5">
    <source>
        <dbReference type="RefSeq" id="XP_034086758.1"/>
    </source>
</evidence>
<reference evidence="2 3" key="1">
    <citation type="submission" date="2025-04" db="UniProtKB">
        <authorList>
            <consortium name="RefSeq"/>
        </authorList>
    </citation>
    <scope>IDENTIFICATION</scope>
</reference>
<dbReference type="Proteomes" id="UP000515161">
    <property type="component" value="Unplaced"/>
</dbReference>
<evidence type="ECO:0000313" key="1">
    <source>
        <dbReference type="Proteomes" id="UP000515161"/>
    </source>
</evidence>
<evidence type="ECO:0000313" key="4">
    <source>
        <dbReference type="RefSeq" id="XP_034086757.1"/>
    </source>
</evidence>
<dbReference type="KEGG" id="gacu:117555849"/>
<dbReference type="OrthoDB" id="8839291at2759"/>
<proteinExistence type="predicted"/>
<organism evidence="1 4">
    <name type="scientific">Gymnodraco acuticeps</name>
    <name type="common">Antarctic dragonfish</name>
    <dbReference type="NCBI Taxonomy" id="8218"/>
    <lineage>
        <taxon>Eukaryota</taxon>
        <taxon>Metazoa</taxon>
        <taxon>Chordata</taxon>
        <taxon>Craniata</taxon>
        <taxon>Vertebrata</taxon>
        <taxon>Euteleostomi</taxon>
        <taxon>Actinopterygii</taxon>
        <taxon>Neopterygii</taxon>
        <taxon>Teleostei</taxon>
        <taxon>Neoteleostei</taxon>
        <taxon>Acanthomorphata</taxon>
        <taxon>Eupercaria</taxon>
        <taxon>Perciformes</taxon>
        <taxon>Notothenioidei</taxon>
        <taxon>Bathydraconidae</taxon>
        <taxon>Gymnodraco</taxon>
    </lineage>
</organism>
<dbReference type="GeneID" id="117555849"/>
<sequence length="237" mass="27109">MEREELLNEVKKKNNHKVIQEKMTKTFSYRRLEVVTGSPAAGDFKERWPALFCEAEIKAEFGRITTISLEQSFMYKLDHYTPKRIALMKAKGGVLGTKLRPFLEKLSQNQSIDMRRDSVIRSLILYLGEKQQDLFEDCLEDSRSDATEHVLKILVVHGANGEDPVDAALLLEGREMMPGCGSTAEACTLLMGLIYALNLAYPSTLRYTFEVFQKLFLRLDWIKRTLKVQALKVNLLS</sequence>
<dbReference type="PANTHER" id="PTHR31025:SF25">
    <property type="entry name" value="ZINC FINGER (C2H2)-60"/>
    <property type="match status" value="1"/>
</dbReference>
<accession>A0A6P8WH49</accession>
<dbReference type="RefSeq" id="XP_034086756.1">
    <property type="nucleotide sequence ID" value="XM_034230865.1"/>
</dbReference>
<dbReference type="AlphaFoldDB" id="A0A6P8WH49"/>
<dbReference type="PANTHER" id="PTHR31025">
    <property type="entry name" value="SI:CH211-196P9.1-RELATED"/>
    <property type="match status" value="1"/>
</dbReference>
<evidence type="ECO:0000313" key="3">
    <source>
        <dbReference type="RefSeq" id="XP_034086756.1"/>
    </source>
</evidence>
<name>A0A6P8WH49_GYMAC</name>
<evidence type="ECO:0000313" key="2">
    <source>
        <dbReference type="RefSeq" id="XP_034086755.1"/>
    </source>
</evidence>
<dbReference type="RefSeq" id="XP_034086758.1">
    <property type="nucleotide sequence ID" value="XM_034230867.1"/>
</dbReference>
<protein>
    <submittedName>
        <fullName evidence="2 3">Uncharacterized protein LOC117555849 isoform X1</fullName>
    </submittedName>
</protein>
<keyword evidence="1" id="KW-1185">Reference proteome</keyword>
<dbReference type="RefSeq" id="XP_034086757.1">
    <property type="nucleotide sequence ID" value="XM_034230866.1"/>
</dbReference>
<dbReference type="RefSeq" id="XP_034086755.1">
    <property type="nucleotide sequence ID" value="XM_034230864.1"/>
</dbReference>